<evidence type="ECO:0000313" key="8">
    <source>
        <dbReference type="EMBL" id="KMM37915.1"/>
    </source>
</evidence>
<dbReference type="Proteomes" id="UP000035996">
    <property type="component" value="Unassembled WGS sequence"/>
</dbReference>
<evidence type="ECO:0000256" key="5">
    <source>
        <dbReference type="ARBA" id="ARBA00023008"/>
    </source>
</evidence>
<dbReference type="SUPFAM" id="SSF55008">
    <property type="entry name" value="HMA, heavy metal-associated domain"/>
    <property type="match status" value="1"/>
</dbReference>
<dbReference type="CDD" id="cd00371">
    <property type="entry name" value="HMA"/>
    <property type="match status" value="1"/>
</dbReference>
<organism evidence="8 9">
    <name type="scientific">Guptibacillus hwajinpoensis</name>
    <dbReference type="NCBI Taxonomy" id="208199"/>
    <lineage>
        <taxon>Bacteria</taxon>
        <taxon>Bacillati</taxon>
        <taxon>Bacillota</taxon>
        <taxon>Bacilli</taxon>
        <taxon>Bacillales</taxon>
        <taxon>Guptibacillaceae</taxon>
        <taxon>Guptibacillus</taxon>
    </lineage>
</organism>
<keyword evidence="9" id="KW-1185">Reference proteome</keyword>
<dbReference type="PROSITE" id="PS50846">
    <property type="entry name" value="HMA_2"/>
    <property type="match status" value="1"/>
</dbReference>
<protein>
    <recommendedName>
        <fullName evidence="2">Copper chaperone CopZ</fullName>
    </recommendedName>
</protein>
<evidence type="ECO:0000256" key="6">
    <source>
        <dbReference type="ARBA" id="ARBA00023186"/>
    </source>
</evidence>
<dbReference type="InterPro" id="IPR017969">
    <property type="entry name" value="Heavy-metal-associated_CS"/>
</dbReference>
<dbReference type="PANTHER" id="PTHR46594">
    <property type="entry name" value="P-TYPE CATION-TRANSPORTING ATPASE"/>
    <property type="match status" value="1"/>
</dbReference>
<dbReference type="PANTHER" id="PTHR46594:SF4">
    <property type="entry name" value="P-TYPE CATION-TRANSPORTING ATPASE"/>
    <property type="match status" value="1"/>
</dbReference>
<dbReference type="InterPro" id="IPR036163">
    <property type="entry name" value="HMA_dom_sf"/>
</dbReference>
<sequence>MEQATIAIKGMTCEHCKSAVRTALLELDGVSAVEVHLDEGHADVTFDANKVPTSKLKEAVEEQGYDVG</sequence>
<feature type="domain" description="HMA" evidence="7">
    <location>
        <begin position="2"/>
        <end position="68"/>
    </location>
</feature>
<dbReference type="GO" id="GO:0005507">
    <property type="term" value="F:copper ion binding"/>
    <property type="evidence" value="ECO:0007669"/>
    <property type="project" value="InterPro"/>
</dbReference>
<dbReference type="NCBIfam" id="NF033795">
    <property type="entry name" value="chaper_CopZ_Bs"/>
    <property type="match status" value="1"/>
</dbReference>
<dbReference type="InterPro" id="IPR049740">
    <property type="entry name" value="CopZ"/>
</dbReference>
<name>A0A0J6CXK4_9BACL</name>
<keyword evidence="3" id="KW-0963">Cytoplasm</keyword>
<dbReference type="Gene3D" id="3.30.70.100">
    <property type="match status" value="1"/>
</dbReference>
<dbReference type="InterPro" id="IPR001802">
    <property type="entry name" value="MerP/CopZ"/>
</dbReference>
<dbReference type="PRINTS" id="PR00946">
    <property type="entry name" value="HGSCAVENGER"/>
</dbReference>
<comment type="subcellular location">
    <subcellularLocation>
        <location evidence="1">Cytoplasm</location>
    </subcellularLocation>
</comment>
<dbReference type="OrthoDB" id="9813965at2"/>
<dbReference type="InterPro" id="IPR006121">
    <property type="entry name" value="HMA_dom"/>
</dbReference>
<evidence type="ECO:0000313" key="9">
    <source>
        <dbReference type="Proteomes" id="UP000035996"/>
    </source>
</evidence>
<dbReference type="InterPro" id="IPR006122">
    <property type="entry name" value="HMA_Cu_ion-bd"/>
</dbReference>
<dbReference type="PROSITE" id="PS01047">
    <property type="entry name" value="HMA_1"/>
    <property type="match status" value="1"/>
</dbReference>
<comment type="caution">
    <text evidence="8">The sequence shown here is derived from an EMBL/GenBank/DDBJ whole genome shotgun (WGS) entry which is preliminary data.</text>
</comment>
<evidence type="ECO:0000256" key="1">
    <source>
        <dbReference type="ARBA" id="ARBA00004496"/>
    </source>
</evidence>
<proteinExistence type="predicted"/>
<evidence type="ECO:0000256" key="3">
    <source>
        <dbReference type="ARBA" id="ARBA00022490"/>
    </source>
</evidence>
<accession>A0A0J6CXK4</accession>
<dbReference type="NCBIfam" id="TIGR00003">
    <property type="entry name" value="copper ion binding protein"/>
    <property type="match status" value="1"/>
</dbReference>
<dbReference type="FunFam" id="3.30.70.100:FF:000001">
    <property type="entry name" value="ATPase copper transporting beta"/>
    <property type="match status" value="1"/>
</dbReference>
<dbReference type="STRING" id="157733.AB986_00840"/>
<dbReference type="AlphaFoldDB" id="A0A0J6CXK4"/>
<keyword evidence="4" id="KW-0479">Metal-binding</keyword>
<evidence type="ECO:0000256" key="2">
    <source>
        <dbReference type="ARBA" id="ARBA00015313"/>
    </source>
</evidence>
<gene>
    <name evidence="8" type="ORF">AB986_00840</name>
</gene>
<dbReference type="Pfam" id="PF00403">
    <property type="entry name" value="HMA"/>
    <property type="match status" value="1"/>
</dbReference>
<evidence type="ECO:0000259" key="7">
    <source>
        <dbReference type="PROSITE" id="PS50846"/>
    </source>
</evidence>
<reference evidence="8" key="1">
    <citation type="submission" date="2015-06" db="EMBL/GenBank/DDBJ databases">
        <authorList>
            <person name="Liu B."/>
            <person name="Wang J."/>
            <person name="Zhu Y."/>
            <person name="Liu G."/>
            <person name="Chen Q."/>
            <person name="Zheng C."/>
            <person name="Che J."/>
            <person name="Ge C."/>
            <person name="Shi H."/>
            <person name="Pan Z."/>
            <person name="Liu X."/>
        </authorList>
    </citation>
    <scope>NUCLEOTIDE SEQUENCE [LARGE SCALE GENOMIC DNA]</scope>
    <source>
        <strain evidence="8">DSM 16346</strain>
    </source>
</reference>
<keyword evidence="6" id="KW-0143">Chaperone</keyword>
<dbReference type="GO" id="GO:0005737">
    <property type="term" value="C:cytoplasm"/>
    <property type="evidence" value="ECO:0007669"/>
    <property type="project" value="UniProtKB-SubCell"/>
</dbReference>
<dbReference type="EMBL" id="LELK01000001">
    <property type="protein sequence ID" value="KMM37915.1"/>
    <property type="molecule type" value="Genomic_DNA"/>
</dbReference>
<keyword evidence="5" id="KW-0186">Copper</keyword>
<evidence type="ECO:0000256" key="4">
    <source>
        <dbReference type="ARBA" id="ARBA00022723"/>
    </source>
</evidence>
<dbReference type="RefSeq" id="WP_048308999.1">
    <property type="nucleotide sequence ID" value="NZ_CP119526.1"/>
</dbReference>